<dbReference type="SUPFAM" id="SSF55890">
    <property type="entry name" value="Sporulation response regulatory protein Spo0B"/>
    <property type="match status" value="1"/>
</dbReference>
<evidence type="ECO:0000256" key="4">
    <source>
        <dbReference type="ARBA" id="ARBA00022475"/>
    </source>
</evidence>
<dbReference type="EMBL" id="CP001700">
    <property type="protein sequence ID" value="ACU74459.1"/>
    <property type="molecule type" value="Genomic_DNA"/>
</dbReference>
<dbReference type="InterPro" id="IPR035965">
    <property type="entry name" value="PAS-like_dom_sf"/>
</dbReference>
<feature type="domain" description="Histidine kinase" evidence="15">
    <location>
        <begin position="419"/>
        <end position="529"/>
    </location>
</feature>
<evidence type="ECO:0000256" key="1">
    <source>
        <dbReference type="ARBA" id="ARBA00000085"/>
    </source>
</evidence>
<dbReference type="RefSeq" id="WP_015794188.1">
    <property type="nucleotide sequence ID" value="NC_013131.1"/>
</dbReference>
<dbReference type="InterPro" id="IPR033463">
    <property type="entry name" value="sCache_3"/>
</dbReference>
<dbReference type="InterPro" id="IPR005467">
    <property type="entry name" value="His_kinase_dom"/>
</dbReference>
<dbReference type="Gene3D" id="3.30.450.20">
    <property type="entry name" value="PAS domain"/>
    <property type="match status" value="2"/>
</dbReference>
<dbReference type="Gene3D" id="3.30.565.10">
    <property type="entry name" value="Histidine kinase-like ATPase, C-terminal domain"/>
    <property type="match status" value="1"/>
</dbReference>
<keyword evidence="10" id="KW-0067">ATP-binding</keyword>
<evidence type="ECO:0000256" key="5">
    <source>
        <dbReference type="ARBA" id="ARBA00022553"/>
    </source>
</evidence>
<name>C7QAY6_CATAD</name>
<dbReference type="PRINTS" id="PR00344">
    <property type="entry name" value="BCTRLSENSOR"/>
</dbReference>
<dbReference type="GO" id="GO:0000155">
    <property type="term" value="F:phosphorelay sensor kinase activity"/>
    <property type="evidence" value="ECO:0007669"/>
    <property type="project" value="InterPro"/>
</dbReference>
<evidence type="ECO:0000256" key="2">
    <source>
        <dbReference type="ARBA" id="ARBA00004651"/>
    </source>
</evidence>
<dbReference type="InterPro" id="IPR003594">
    <property type="entry name" value="HATPase_dom"/>
</dbReference>
<feature type="transmembrane region" description="Helical" evidence="14">
    <location>
        <begin position="172"/>
        <end position="191"/>
    </location>
</feature>
<keyword evidence="8" id="KW-0547">Nucleotide-binding</keyword>
<dbReference type="GO" id="GO:0005886">
    <property type="term" value="C:plasma membrane"/>
    <property type="evidence" value="ECO:0007669"/>
    <property type="project" value="UniProtKB-SubCell"/>
</dbReference>
<dbReference type="InterPro" id="IPR004358">
    <property type="entry name" value="Sig_transdc_His_kin-like_C"/>
</dbReference>
<gene>
    <name evidence="16" type="ordered locus">Caci_5600</name>
</gene>
<dbReference type="PANTHER" id="PTHR44936:SF10">
    <property type="entry name" value="SENSOR PROTEIN RSTB"/>
    <property type="match status" value="1"/>
</dbReference>
<feature type="transmembrane region" description="Helical" evidence="14">
    <location>
        <begin position="12"/>
        <end position="34"/>
    </location>
</feature>
<dbReference type="HOGENOM" id="CLU_020211_11_1_11"/>
<dbReference type="Proteomes" id="UP000000851">
    <property type="component" value="Chromosome"/>
</dbReference>
<dbReference type="Gene3D" id="1.10.287.130">
    <property type="match status" value="1"/>
</dbReference>
<dbReference type="eggNOG" id="COG3290">
    <property type="taxonomic scope" value="Bacteria"/>
</dbReference>
<comment type="subcellular location">
    <subcellularLocation>
        <location evidence="2">Cell membrane</location>
        <topology evidence="2">Multi-pass membrane protein</topology>
    </subcellularLocation>
</comment>
<protein>
    <recommendedName>
        <fullName evidence="3">histidine kinase</fullName>
        <ecNumber evidence="3">2.7.13.3</ecNumber>
    </recommendedName>
</protein>
<evidence type="ECO:0000256" key="9">
    <source>
        <dbReference type="ARBA" id="ARBA00022777"/>
    </source>
</evidence>
<accession>C7QAY6</accession>
<dbReference type="Pfam" id="PF02518">
    <property type="entry name" value="HATPase_c"/>
    <property type="match status" value="1"/>
</dbReference>
<evidence type="ECO:0000256" key="13">
    <source>
        <dbReference type="ARBA" id="ARBA00023136"/>
    </source>
</evidence>
<dbReference type="Pfam" id="PF00989">
    <property type="entry name" value="PAS"/>
    <property type="match status" value="1"/>
</dbReference>
<evidence type="ECO:0000313" key="17">
    <source>
        <dbReference type="Proteomes" id="UP000000851"/>
    </source>
</evidence>
<evidence type="ECO:0000256" key="10">
    <source>
        <dbReference type="ARBA" id="ARBA00022840"/>
    </source>
</evidence>
<dbReference type="SUPFAM" id="SSF103190">
    <property type="entry name" value="Sensory domain-like"/>
    <property type="match status" value="1"/>
</dbReference>
<evidence type="ECO:0000256" key="11">
    <source>
        <dbReference type="ARBA" id="ARBA00022989"/>
    </source>
</evidence>
<keyword evidence="17" id="KW-1185">Reference proteome</keyword>
<sequence precursor="true">MRRGSGRRLSSQIFVSQVSILLAVVLVGFGLFAVQERRQVDRQYMDEALQIAQTVADTPEVKSCIAFPSISCDGTLQSIAARLQRDTRTDYVVIVDEHRIRHTHPKAALIGRPIEEPLVTKPDVRFDPGSVGESVNGRVPLYSPLGDQIGEVSVGRRVASVTSVFIGQLPVYAAWFGAALAVGALASYVLARRLKKRTFGLELDEIAKLLQEREAVLHGIREGMIAFDRAGRVTMVNDEARRLLGLPMFGGVGGHLADVVPAGRLRDLLSGEIEGKDQVVLTDEYCLTVNRMPVTLAGKPHGAVVTLRDRTELSGLLRELDSVTSLTDALRAQQHEFSNRMHTVAGLLELGEPEEALQYLTDLSGAEAEFADSVRARIAPSVLVGLILAKAAVAGERGVELELTEDTWLGDTPDKVQALTTVLGNLIDNAFDAVSGPGVDPGKPGRVLVAIVEDDDGITVRVADNGPGIPAGAAEHVFTDGFTTKPATGSMRRGLGLALVHRLVQRLGGTIAATEGPGAVFTVRLPDQRPETAAERAALLSTGGGTRPR</sequence>
<dbReference type="SMART" id="SM00091">
    <property type="entry name" value="PAS"/>
    <property type="match status" value="1"/>
</dbReference>
<dbReference type="InterPro" id="IPR029151">
    <property type="entry name" value="Sensor-like_sf"/>
</dbReference>
<keyword evidence="13 14" id="KW-0472">Membrane</keyword>
<dbReference type="GO" id="GO:0005524">
    <property type="term" value="F:ATP binding"/>
    <property type="evidence" value="ECO:0007669"/>
    <property type="project" value="UniProtKB-KW"/>
</dbReference>
<dbReference type="AlphaFoldDB" id="C7QAY6"/>
<keyword evidence="5" id="KW-0597">Phosphoprotein</keyword>
<dbReference type="InParanoid" id="C7QAY6"/>
<comment type="catalytic activity">
    <reaction evidence="1">
        <text>ATP + protein L-histidine = ADP + protein N-phospho-L-histidine.</text>
        <dbReference type="EC" id="2.7.13.3"/>
    </reaction>
</comment>
<dbReference type="InterPro" id="IPR013767">
    <property type="entry name" value="PAS_fold"/>
</dbReference>
<evidence type="ECO:0000256" key="12">
    <source>
        <dbReference type="ARBA" id="ARBA00023012"/>
    </source>
</evidence>
<dbReference type="InterPro" id="IPR016120">
    <property type="entry name" value="Sig_transdc_His_kin_SpoOB"/>
</dbReference>
<keyword evidence="7 14" id="KW-0812">Transmembrane</keyword>
<evidence type="ECO:0000256" key="7">
    <source>
        <dbReference type="ARBA" id="ARBA00022692"/>
    </source>
</evidence>
<dbReference type="GO" id="GO:0006355">
    <property type="term" value="P:regulation of DNA-templated transcription"/>
    <property type="evidence" value="ECO:0007669"/>
    <property type="project" value="InterPro"/>
</dbReference>
<dbReference type="SUPFAM" id="SSF55874">
    <property type="entry name" value="ATPase domain of HSP90 chaperone/DNA topoisomerase II/histidine kinase"/>
    <property type="match status" value="1"/>
</dbReference>
<dbReference type="KEGG" id="cai:Caci_5600"/>
<organism evidence="16 17">
    <name type="scientific">Catenulispora acidiphila (strain DSM 44928 / JCM 14897 / NBRC 102108 / NRRL B-24433 / ID139908)</name>
    <dbReference type="NCBI Taxonomy" id="479433"/>
    <lineage>
        <taxon>Bacteria</taxon>
        <taxon>Bacillati</taxon>
        <taxon>Actinomycetota</taxon>
        <taxon>Actinomycetes</taxon>
        <taxon>Catenulisporales</taxon>
        <taxon>Catenulisporaceae</taxon>
        <taxon>Catenulispora</taxon>
    </lineage>
</organism>
<dbReference type="SUPFAM" id="SSF55785">
    <property type="entry name" value="PYP-like sensor domain (PAS domain)"/>
    <property type="match status" value="1"/>
</dbReference>
<evidence type="ECO:0000256" key="14">
    <source>
        <dbReference type="SAM" id="Phobius"/>
    </source>
</evidence>
<evidence type="ECO:0000256" key="3">
    <source>
        <dbReference type="ARBA" id="ARBA00012438"/>
    </source>
</evidence>
<evidence type="ECO:0000256" key="8">
    <source>
        <dbReference type="ARBA" id="ARBA00022741"/>
    </source>
</evidence>
<dbReference type="PROSITE" id="PS50109">
    <property type="entry name" value="HIS_KIN"/>
    <property type="match status" value="1"/>
</dbReference>
<keyword evidence="6" id="KW-0808">Transferase</keyword>
<evidence type="ECO:0000259" key="15">
    <source>
        <dbReference type="PROSITE" id="PS50109"/>
    </source>
</evidence>
<dbReference type="PANTHER" id="PTHR44936">
    <property type="entry name" value="SENSOR PROTEIN CREC"/>
    <property type="match status" value="1"/>
</dbReference>
<dbReference type="InterPro" id="IPR039506">
    <property type="entry name" value="SPOB_a"/>
</dbReference>
<keyword evidence="11 14" id="KW-1133">Transmembrane helix</keyword>
<dbReference type="InterPro" id="IPR050980">
    <property type="entry name" value="2C_sensor_his_kinase"/>
</dbReference>
<dbReference type="EC" id="2.7.13.3" evidence="3"/>
<dbReference type="Pfam" id="PF14689">
    <property type="entry name" value="SPOB_a"/>
    <property type="match status" value="1"/>
</dbReference>
<dbReference type="OrthoDB" id="9792686at2"/>
<dbReference type="SMART" id="SM00387">
    <property type="entry name" value="HATPase_c"/>
    <property type="match status" value="1"/>
</dbReference>
<keyword evidence="9 16" id="KW-0418">Kinase</keyword>
<dbReference type="InterPro" id="IPR036890">
    <property type="entry name" value="HATPase_C_sf"/>
</dbReference>
<keyword evidence="12" id="KW-0902">Two-component regulatory system</keyword>
<reference evidence="16 17" key="1">
    <citation type="journal article" date="2009" name="Stand. Genomic Sci.">
        <title>Complete genome sequence of Catenulispora acidiphila type strain (ID 139908).</title>
        <authorList>
            <person name="Copeland A."/>
            <person name="Lapidus A."/>
            <person name="Glavina Del Rio T."/>
            <person name="Nolan M."/>
            <person name="Lucas S."/>
            <person name="Chen F."/>
            <person name="Tice H."/>
            <person name="Cheng J.F."/>
            <person name="Bruce D."/>
            <person name="Goodwin L."/>
            <person name="Pitluck S."/>
            <person name="Mikhailova N."/>
            <person name="Pati A."/>
            <person name="Ivanova N."/>
            <person name="Mavromatis K."/>
            <person name="Chen A."/>
            <person name="Palaniappan K."/>
            <person name="Chain P."/>
            <person name="Land M."/>
            <person name="Hauser L."/>
            <person name="Chang Y.J."/>
            <person name="Jeffries C.D."/>
            <person name="Chertkov O."/>
            <person name="Brettin T."/>
            <person name="Detter J.C."/>
            <person name="Han C."/>
            <person name="Ali Z."/>
            <person name="Tindall B.J."/>
            <person name="Goker M."/>
            <person name="Bristow J."/>
            <person name="Eisen J.A."/>
            <person name="Markowitz V."/>
            <person name="Hugenholtz P."/>
            <person name="Kyrpides N.C."/>
            <person name="Klenk H.P."/>
        </authorList>
    </citation>
    <scope>NUCLEOTIDE SEQUENCE [LARGE SCALE GENOMIC DNA]</scope>
    <source>
        <strain evidence="17">DSM 44928 / JCM 14897 / NBRC 102108 / NRRL B-24433 / ID139908</strain>
    </source>
</reference>
<evidence type="ECO:0000256" key="6">
    <source>
        <dbReference type="ARBA" id="ARBA00022679"/>
    </source>
</evidence>
<dbReference type="STRING" id="479433.Caci_5600"/>
<dbReference type="Pfam" id="PF17203">
    <property type="entry name" value="sCache_3_2"/>
    <property type="match status" value="1"/>
</dbReference>
<keyword evidence="4" id="KW-1003">Cell membrane</keyword>
<evidence type="ECO:0000313" key="16">
    <source>
        <dbReference type="EMBL" id="ACU74459.1"/>
    </source>
</evidence>
<dbReference type="InterPro" id="IPR000014">
    <property type="entry name" value="PAS"/>
</dbReference>
<proteinExistence type="predicted"/>